<dbReference type="EMBL" id="LAZR01027744">
    <property type="protein sequence ID" value="KKL64776.1"/>
    <property type="molecule type" value="Genomic_DNA"/>
</dbReference>
<proteinExistence type="predicted"/>
<evidence type="ECO:0000313" key="1">
    <source>
        <dbReference type="EMBL" id="KKL64776.1"/>
    </source>
</evidence>
<comment type="caution">
    <text evidence="1">The sequence shown here is derived from an EMBL/GenBank/DDBJ whole genome shotgun (WGS) entry which is preliminary data.</text>
</comment>
<name>A0A0F9EEX9_9ZZZZ</name>
<organism evidence="1">
    <name type="scientific">marine sediment metagenome</name>
    <dbReference type="NCBI Taxonomy" id="412755"/>
    <lineage>
        <taxon>unclassified sequences</taxon>
        <taxon>metagenomes</taxon>
        <taxon>ecological metagenomes</taxon>
    </lineage>
</organism>
<dbReference type="AlphaFoldDB" id="A0A0F9EEX9"/>
<gene>
    <name evidence="1" type="ORF">LCGC14_2161580</name>
</gene>
<accession>A0A0F9EEX9</accession>
<protein>
    <submittedName>
        <fullName evidence="1">Uncharacterized protein</fullName>
    </submittedName>
</protein>
<reference evidence="1" key="1">
    <citation type="journal article" date="2015" name="Nature">
        <title>Complex archaea that bridge the gap between prokaryotes and eukaryotes.</title>
        <authorList>
            <person name="Spang A."/>
            <person name="Saw J.H."/>
            <person name="Jorgensen S.L."/>
            <person name="Zaremba-Niedzwiedzka K."/>
            <person name="Martijn J."/>
            <person name="Lind A.E."/>
            <person name="van Eijk R."/>
            <person name="Schleper C."/>
            <person name="Guy L."/>
            <person name="Ettema T.J."/>
        </authorList>
    </citation>
    <scope>NUCLEOTIDE SEQUENCE</scope>
</reference>
<sequence length="76" mass="9409">MKSYIDQSIRPFLEKPNKKKFKKLESMVHNFKEGWPDDLWEPFTKEYLQTLERYKELQPSKWNKWGKFLMKLISII</sequence>